<dbReference type="InterPro" id="IPR036770">
    <property type="entry name" value="Ankyrin_rpt-contain_sf"/>
</dbReference>
<dbReference type="PROSITE" id="PS50088">
    <property type="entry name" value="ANK_REPEAT"/>
    <property type="match status" value="3"/>
</dbReference>
<keyword evidence="1" id="KW-0677">Repeat</keyword>
<dbReference type="PROSITE" id="PS50297">
    <property type="entry name" value="ANK_REP_REGION"/>
    <property type="match status" value="1"/>
</dbReference>
<dbReference type="OrthoDB" id="194358at2759"/>
<reference evidence="4" key="2">
    <citation type="submission" date="2021-01" db="UniProtKB">
        <authorList>
            <consortium name="EnsemblMetazoa"/>
        </authorList>
    </citation>
    <scope>IDENTIFICATION</scope>
</reference>
<evidence type="ECO:0000256" key="2">
    <source>
        <dbReference type="ARBA" id="ARBA00023043"/>
    </source>
</evidence>
<dbReference type="RefSeq" id="XP_030844795.1">
    <property type="nucleotide sequence ID" value="XM_030988935.1"/>
</dbReference>
<keyword evidence="2 3" id="KW-0040">ANK repeat</keyword>
<evidence type="ECO:0000313" key="4">
    <source>
        <dbReference type="EnsemblMetazoa" id="XP_030844795"/>
    </source>
</evidence>
<dbReference type="SUPFAM" id="SSF48403">
    <property type="entry name" value="Ankyrin repeat"/>
    <property type="match status" value="1"/>
</dbReference>
<keyword evidence="5" id="KW-1185">Reference proteome</keyword>
<evidence type="ECO:0000313" key="5">
    <source>
        <dbReference type="Proteomes" id="UP000007110"/>
    </source>
</evidence>
<organism evidence="4 5">
    <name type="scientific">Strongylocentrotus purpuratus</name>
    <name type="common">Purple sea urchin</name>
    <dbReference type="NCBI Taxonomy" id="7668"/>
    <lineage>
        <taxon>Eukaryota</taxon>
        <taxon>Metazoa</taxon>
        <taxon>Echinodermata</taxon>
        <taxon>Eleutherozoa</taxon>
        <taxon>Echinozoa</taxon>
        <taxon>Echinoidea</taxon>
        <taxon>Euechinoidea</taxon>
        <taxon>Echinacea</taxon>
        <taxon>Camarodonta</taxon>
        <taxon>Echinidea</taxon>
        <taxon>Strongylocentrotidae</taxon>
        <taxon>Strongylocentrotus</taxon>
    </lineage>
</organism>
<dbReference type="PANTHER" id="PTHR24178">
    <property type="entry name" value="MOLTING PROTEIN MLT-4"/>
    <property type="match status" value="1"/>
</dbReference>
<reference evidence="5" key="1">
    <citation type="submission" date="2015-02" db="EMBL/GenBank/DDBJ databases">
        <title>Genome sequencing for Strongylocentrotus purpuratus.</title>
        <authorList>
            <person name="Murali S."/>
            <person name="Liu Y."/>
            <person name="Vee V."/>
            <person name="English A."/>
            <person name="Wang M."/>
            <person name="Skinner E."/>
            <person name="Han Y."/>
            <person name="Muzny D.M."/>
            <person name="Worley K.C."/>
            <person name="Gibbs R.A."/>
        </authorList>
    </citation>
    <scope>NUCLEOTIDE SEQUENCE</scope>
</reference>
<dbReference type="AlphaFoldDB" id="A0A7M7P3C3"/>
<evidence type="ECO:0000256" key="3">
    <source>
        <dbReference type="PROSITE-ProRule" id="PRU00023"/>
    </source>
</evidence>
<evidence type="ECO:0000256" key="1">
    <source>
        <dbReference type="ARBA" id="ARBA00022737"/>
    </source>
</evidence>
<dbReference type="KEGG" id="spu:115925275"/>
<dbReference type="Gene3D" id="1.25.40.20">
    <property type="entry name" value="Ankyrin repeat-containing domain"/>
    <property type="match status" value="2"/>
</dbReference>
<dbReference type="Pfam" id="PF12796">
    <property type="entry name" value="Ank_2"/>
    <property type="match status" value="2"/>
</dbReference>
<accession>A0A7M7P3C3</accession>
<feature type="repeat" description="ANK" evidence="3">
    <location>
        <begin position="87"/>
        <end position="121"/>
    </location>
</feature>
<feature type="repeat" description="ANK" evidence="3">
    <location>
        <begin position="15"/>
        <end position="43"/>
    </location>
</feature>
<dbReference type="EnsemblMetazoa" id="XM_030988935">
    <property type="protein sequence ID" value="XP_030844795"/>
    <property type="gene ID" value="LOC115925275"/>
</dbReference>
<sequence>MAEKTAKEPSVVGKALLTAARNGHLDVVKHLIGQGAQVDNPTTNGTTALLFASDAGHRDVVEYLVVSRSEVEYLVGQGAQVERGANNGFTPLHGASRMVICHLDVVQYLVGQGAHVKRENNAGETPLLVASSNGHLDVVQYLTSKQAKKEEAPPEVKCTFGMNFTDRSIQEQLLNPRTITQWDQLPATIIKESTSAKSFHTKVWSYMQIDHSAQLYTGGLER</sequence>
<proteinExistence type="predicted"/>
<dbReference type="SMART" id="SM00248">
    <property type="entry name" value="ANK"/>
    <property type="match status" value="4"/>
</dbReference>
<dbReference type="InParanoid" id="A0A7M7P3C3"/>
<protein>
    <submittedName>
        <fullName evidence="4">Uncharacterized protein</fullName>
    </submittedName>
</protein>
<dbReference type="GeneID" id="115925275"/>
<dbReference type="PANTHER" id="PTHR24178:SF9">
    <property type="entry name" value="ANK_REP_REGION DOMAIN-CONTAINING PROTEIN"/>
    <property type="match status" value="1"/>
</dbReference>
<dbReference type="Proteomes" id="UP000007110">
    <property type="component" value="Unassembled WGS sequence"/>
</dbReference>
<name>A0A7M7P3C3_STRPU</name>
<feature type="repeat" description="ANK" evidence="3">
    <location>
        <begin position="122"/>
        <end position="147"/>
    </location>
</feature>
<dbReference type="InterPro" id="IPR002110">
    <property type="entry name" value="Ankyrin_rpt"/>
</dbReference>